<dbReference type="EnsemblPlants" id="AUR62000981-RA">
    <property type="protein sequence ID" value="AUR62000981-RA:cds"/>
    <property type="gene ID" value="AUR62000981"/>
</dbReference>
<organism evidence="1 2">
    <name type="scientific">Chenopodium quinoa</name>
    <name type="common">Quinoa</name>
    <dbReference type="NCBI Taxonomy" id="63459"/>
    <lineage>
        <taxon>Eukaryota</taxon>
        <taxon>Viridiplantae</taxon>
        <taxon>Streptophyta</taxon>
        <taxon>Embryophyta</taxon>
        <taxon>Tracheophyta</taxon>
        <taxon>Spermatophyta</taxon>
        <taxon>Magnoliopsida</taxon>
        <taxon>eudicotyledons</taxon>
        <taxon>Gunneridae</taxon>
        <taxon>Pentapetalae</taxon>
        <taxon>Caryophyllales</taxon>
        <taxon>Chenopodiaceae</taxon>
        <taxon>Chenopodioideae</taxon>
        <taxon>Atripliceae</taxon>
        <taxon>Chenopodium</taxon>
    </lineage>
</organism>
<name>A0A803KPM5_CHEQI</name>
<reference evidence="1" key="1">
    <citation type="journal article" date="2017" name="Nature">
        <title>The genome of Chenopodium quinoa.</title>
        <authorList>
            <person name="Jarvis D.E."/>
            <person name="Ho Y.S."/>
            <person name="Lightfoot D.J."/>
            <person name="Schmoeckel S.M."/>
            <person name="Li B."/>
            <person name="Borm T.J.A."/>
            <person name="Ohyanagi H."/>
            <person name="Mineta K."/>
            <person name="Michell C.T."/>
            <person name="Saber N."/>
            <person name="Kharbatia N.M."/>
            <person name="Rupper R.R."/>
            <person name="Sharp A.R."/>
            <person name="Dally N."/>
            <person name="Boughton B.A."/>
            <person name="Woo Y.H."/>
            <person name="Gao G."/>
            <person name="Schijlen E.G.W.M."/>
            <person name="Guo X."/>
            <person name="Momin A.A."/>
            <person name="Negrao S."/>
            <person name="Al-Babili S."/>
            <person name="Gehring C."/>
            <person name="Roessner U."/>
            <person name="Jung C."/>
            <person name="Murphy K."/>
            <person name="Arold S.T."/>
            <person name="Gojobori T."/>
            <person name="van der Linden C.G."/>
            <person name="van Loo E.N."/>
            <person name="Jellen E.N."/>
            <person name="Maughan P.J."/>
            <person name="Tester M."/>
        </authorList>
    </citation>
    <scope>NUCLEOTIDE SEQUENCE [LARGE SCALE GENOMIC DNA]</scope>
    <source>
        <strain evidence="1">cv. PI 614886</strain>
    </source>
</reference>
<evidence type="ECO:0000313" key="2">
    <source>
        <dbReference type="Proteomes" id="UP000596660"/>
    </source>
</evidence>
<accession>A0A803KPM5</accession>
<sequence>MDGSFEKFPNITFACEAVILSDHFREMIEEYVSTTRIVSMNISDRLFIATIGESTWKYEEADGIRGMLPNTMHCAWFQMHHFESLKKALFIAKGLLLCLVTDPPKQIMLRFNLRELGDLVFISKAGYIDFDITPSDYDTFTSSLLALISDQCDIPSSELENIWSKRLQS</sequence>
<keyword evidence="2" id="KW-1185">Reference proteome</keyword>
<evidence type="ECO:0000313" key="1">
    <source>
        <dbReference type="EnsemblPlants" id="AUR62000981-RA:cds"/>
    </source>
</evidence>
<proteinExistence type="predicted"/>
<reference evidence="1" key="2">
    <citation type="submission" date="2021-03" db="UniProtKB">
        <authorList>
            <consortium name="EnsemblPlants"/>
        </authorList>
    </citation>
    <scope>IDENTIFICATION</scope>
</reference>
<dbReference type="Gramene" id="AUR62000981-RA">
    <property type="protein sequence ID" value="AUR62000981-RA:cds"/>
    <property type="gene ID" value="AUR62000981"/>
</dbReference>
<protein>
    <submittedName>
        <fullName evidence="1">Uncharacterized protein</fullName>
    </submittedName>
</protein>
<dbReference type="AlphaFoldDB" id="A0A803KPM5"/>
<dbReference type="Proteomes" id="UP000596660">
    <property type="component" value="Unplaced"/>
</dbReference>